<sequence length="27" mass="3313">MQIIYQNNIVPFEQTLKFNFSFSRSIF</sequence>
<reference evidence="1" key="1">
    <citation type="submission" date="2014-11" db="EMBL/GenBank/DDBJ databases">
        <authorList>
            <person name="Amaro Gonzalez C."/>
        </authorList>
    </citation>
    <scope>NUCLEOTIDE SEQUENCE</scope>
</reference>
<protein>
    <submittedName>
        <fullName evidence="1">Uncharacterized protein</fullName>
    </submittedName>
</protein>
<reference evidence="1" key="2">
    <citation type="journal article" date="2015" name="Fish Shellfish Immunol.">
        <title>Early steps in the European eel (Anguilla anguilla)-Vibrio vulnificus interaction in the gills: Role of the RtxA13 toxin.</title>
        <authorList>
            <person name="Callol A."/>
            <person name="Pajuelo D."/>
            <person name="Ebbesson L."/>
            <person name="Teles M."/>
            <person name="MacKenzie S."/>
            <person name="Amaro C."/>
        </authorList>
    </citation>
    <scope>NUCLEOTIDE SEQUENCE</scope>
</reference>
<name>A0A0E9W5X1_ANGAN</name>
<dbReference type="AlphaFoldDB" id="A0A0E9W5X1"/>
<accession>A0A0E9W5X1</accession>
<proteinExistence type="predicted"/>
<evidence type="ECO:0000313" key="1">
    <source>
        <dbReference type="EMBL" id="JAH84863.1"/>
    </source>
</evidence>
<dbReference type="EMBL" id="GBXM01023714">
    <property type="protein sequence ID" value="JAH84863.1"/>
    <property type="molecule type" value="Transcribed_RNA"/>
</dbReference>
<organism evidence="1">
    <name type="scientific">Anguilla anguilla</name>
    <name type="common">European freshwater eel</name>
    <name type="synonym">Muraena anguilla</name>
    <dbReference type="NCBI Taxonomy" id="7936"/>
    <lineage>
        <taxon>Eukaryota</taxon>
        <taxon>Metazoa</taxon>
        <taxon>Chordata</taxon>
        <taxon>Craniata</taxon>
        <taxon>Vertebrata</taxon>
        <taxon>Euteleostomi</taxon>
        <taxon>Actinopterygii</taxon>
        <taxon>Neopterygii</taxon>
        <taxon>Teleostei</taxon>
        <taxon>Anguilliformes</taxon>
        <taxon>Anguillidae</taxon>
        <taxon>Anguilla</taxon>
    </lineage>
</organism>